<feature type="transmembrane region" description="Helical" evidence="1">
    <location>
        <begin position="45"/>
        <end position="67"/>
    </location>
</feature>
<protein>
    <submittedName>
        <fullName evidence="2">Uncharacterized protein</fullName>
    </submittedName>
</protein>
<dbReference type="PANTHER" id="PTHR13146">
    <property type="match status" value="1"/>
</dbReference>
<dbReference type="GO" id="GO:0016020">
    <property type="term" value="C:membrane"/>
    <property type="evidence" value="ECO:0007669"/>
    <property type="project" value="TreeGrafter"/>
</dbReference>
<evidence type="ECO:0000313" key="2">
    <source>
        <dbReference type="EMBL" id="KAF4752468.1"/>
    </source>
</evidence>
<proteinExistence type="predicted"/>
<organism evidence="2 3">
    <name type="scientific">Perkinsus olseni</name>
    <name type="common">Perkinsus atlanticus</name>
    <dbReference type="NCBI Taxonomy" id="32597"/>
    <lineage>
        <taxon>Eukaryota</taxon>
        <taxon>Sar</taxon>
        <taxon>Alveolata</taxon>
        <taxon>Perkinsozoa</taxon>
        <taxon>Perkinsea</taxon>
        <taxon>Perkinsida</taxon>
        <taxon>Perkinsidae</taxon>
        <taxon>Perkinsus</taxon>
    </lineage>
</organism>
<name>A0A7J6U4T9_PEROL</name>
<dbReference type="AlphaFoldDB" id="A0A7J6U4T9"/>
<evidence type="ECO:0000256" key="1">
    <source>
        <dbReference type="SAM" id="Phobius"/>
    </source>
</evidence>
<evidence type="ECO:0000313" key="3">
    <source>
        <dbReference type="Proteomes" id="UP000574390"/>
    </source>
</evidence>
<comment type="caution">
    <text evidence="2">The sequence shown here is derived from an EMBL/GenBank/DDBJ whole genome shotgun (WGS) entry which is preliminary data.</text>
</comment>
<feature type="non-terminal residue" evidence="2">
    <location>
        <position position="104"/>
    </location>
</feature>
<dbReference type="EMBL" id="JABANM010002487">
    <property type="protein sequence ID" value="KAF4752468.1"/>
    <property type="molecule type" value="Genomic_DNA"/>
</dbReference>
<dbReference type="Proteomes" id="UP000574390">
    <property type="component" value="Unassembled WGS sequence"/>
</dbReference>
<gene>
    <name evidence="2" type="ORF">FOZ62_008551</name>
</gene>
<keyword evidence="1" id="KW-0812">Transmembrane</keyword>
<keyword evidence="1" id="KW-1133">Transmembrane helix</keyword>
<reference evidence="2 3" key="1">
    <citation type="submission" date="2020-04" db="EMBL/GenBank/DDBJ databases">
        <title>Perkinsus olseni comparative genomics.</title>
        <authorList>
            <person name="Bogema D.R."/>
        </authorList>
    </citation>
    <scope>NUCLEOTIDE SEQUENCE [LARGE SCALE GENOMIC DNA]</scope>
    <source>
        <strain evidence="2">ATCC PRA-205</strain>
    </source>
</reference>
<keyword evidence="1" id="KW-0472">Membrane</keyword>
<accession>A0A7J6U4T9</accession>
<dbReference type="PROSITE" id="PS51257">
    <property type="entry name" value="PROKAR_LIPOPROTEIN"/>
    <property type="match status" value="1"/>
</dbReference>
<sequence length="104" mass="11949">MRQTTLYVLGLLIFGCLNTIMSKVQFQIISVGVEGQPKFFKKPWFNTLTMFLGMCVVLIIHFVTVCWKRRRVQQNQPLLSRDPQPETSFKKASSLIAFPAVLDL</sequence>